<proteinExistence type="predicted"/>
<evidence type="ECO:0000313" key="2">
    <source>
        <dbReference type="EMBL" id="PIR98091.1"/>
    </source>
</evidence>
<keyword evidence="1" id="KW-0812">Transmembrane</keyword>
<keyword evidence="1" id="KW-1133">Transmembrane helix</keyword>
<accession>A0A2H0VG85</accession>
<comment type="caution">
    <text evidence="2">The sequence shown here is derived from an EMBL/GenBank/DDBJ whole genome shotgun (WGS) entry which is preliminary data.</text>
</comment>
<organism evidence="2 3">
    <name type="scientific">Candidatus Colwellbacteria bacterium CG10_big_fil_rev_8_21_14_0_10_42_22</name>
    <dbReference type="NCBI Taxonomy" id="1974540"/>
    <lineage>
        <taxon>Bacteria</taxon>
        <taxon>Candidatus Colwelliibacteriota</taxon>
    </lineage>
</organism>
<name>A0A2H0VG85_9BACT</name>
<dbReference type="AlphaFoldDB" id="A0A2H0VG85"/>
<evidence type="ECO:0008006" key="4">
    <source>
        <dbReference type="Google" id="ProtNLM"/>
    </source>
</evidence>
<keyword evidence="1" id="KW-0472">Membrane</keyword>
<feature type="transmembrane region" description="Helical" evidence="1">
    <location>
        <begin position="12"/>
        <end position="36"/>
    </location>
</feature>
<reference evidence="3" key="1">
    <citation type="submission" date="2017-09" db="EMBL/GenBank/DDBJ databases">
        <title>Depth-based differentiation of microbial function through sediment-hosted aquifers and enrichment of novel symbionts in the deep terrestrial subsurface.</title>
        <authorList>
            <person name="Probst A.J."/>
            <person name="Ladd B."/>
            <person name="Jarett J.K."/>
            <person name="Geller-Mcgrath D.E."/>
            <person name="Sieber C.M.K."/>
            <person name="Emerson J.B."/>
            <person name="Anantharaman K."/>
            <person name="Thomas B.C."/>
            <person name="Malmstrom R."/>
            <person name="Stieglmeier M."/>
            <person name="Klingl A."/>
            <person name="Woyke T."/>
            <person name="Ryan C.M."/>
            <person name="Banfield J.F."/>
        </authorList>
    </citation>
    <scope>NUCLEOTIDE SEQUENCE [LARGE SCALE GENOMIC DNA]</scope>
</reference>
<dbReference type="Proteomes" id="UP000231466">
    <property type="component" value="Unassembled WGS sequence"/>
</dbReference>
<evidence type="ECO:0000313" key="3">
    <source>
        <dbReference type="Proteomes" id="UP000231466"/>
    </source>
</evidence>
<evidence type="ECO:0000256" key="1">
    <source>
        <dbReference type="SAM" id="Phobius"/>
    </source>
</evidence>
<gene>
    <name evidence="2" type="ORF">COT89_01480</name>
</gene>
<protein>
    <recommendedName>
        <fullName evidence="4">Type 4 fimbrial biogenesis protein PilX N-terminal domain-containing protein</fullName>
    </recommendedName>
</protein>
<sequence length="141" mass="15052">MRKELKNKGQVMILSVLLISSAILAASSLAGLLVLFQLKRTAGAEDSARAVFAADAGIENALYKRFVDGCTEGDLLKDKFDFSNGQSANYQVKMDSCDYTVSVGSSKNTARAFEISFEGLCSFGGQMQNEEACAPEPPPAP</sequence>
<dbReference type="EMBL" id="PFAH01000005">
    <property type="protein sequence ID" value="PIR98091.1"/>
    <property type="molecule type" value="Genomic_DNA"/>
</dbReference>